<dbReference type="EMBL" id="BMGG01000005">
    <property type="protein sequence ID" value="GGC71033.1"/>
    <property type="molecule type" value="Genomic_DNA"/>
</dbReference>
<keyword evidence="1" id="KW-0472">Membrane</keyword>
<keyword evidence="1" id="KW-1133">Transmembrane helix</keyword>
<accession>A0A916XGV0</accession>
<evidence type="ECO:0000313" key="2">
    <source>
        <dbReference type="EMBL" id="GGC71033.1"/>
    </source>
</evidence>
<evidence type="ECO:0000256" key="1">
    <source>
        <dbReference type="SAM" id="Phobius"/>
    </source>
</evidence>
<reference evidence="2" key="2">
    <citation type="submission" date="2020-09" db="EMBL/GenBank/DDBJ databases">
        <authorList>
            <person name="Sun Q."/>
            <person name="Zhou Y."/>
        </authorList>
    </citation>
    <scope>NUCLEOTIDE SEQUENCE</scope>
    <source>
        <strain evidence="2">CGMCC 1.12919</strain>
    </source>
</reference>
<dbReference type="RefSeq" id="WP_188610162.1">
    <property type="nucleotide sequence ID" value="NZ_BMGG01000005.1"/>
</dbReference>
<dbReference type="AlphaFoldDB" id="A0A916XGV0"/>
<gene>
    <name evidence="2" type="ORF">GCM10010994_31950</name>
</gene>
<sequence>MTPGEAGAASAAGVLAIFGLIHAPTVAIVAMVLCIGIASGTAAVLYARWDARRMVREAVGKAMADHIARLHEEPGEVTGAPPDEG</sequence>
<organism evidence="2 3">
    <name type="scientific">Chelatococcus reniformis</name>
    <dbReference type="NCBI Taxonomy" id="1494448"/>
    <lineage>
        <taxon>Bacteria</taxon>
        <taxon>Pseudomonadati</taxon>
        <taxon>Pseudomonadota</taxon>
        <taxon>Alphaproteobacteria</taxon>
        <taxon>Hyphomicrobiales</taxon>
        <taxon>Chelatococcaceae</taxon>
        <taxon>Chelatococcus</taxon>
    </lineage>
</organism>
<protein>
    <submittedName>
        <fullName evidence="2">Uncharacterized protein</fullName>
    </submittedName>
</protein>
<comment type="caution">
    <text evidence="2">The sequence shown here is derived from an EMBL/GenBank/DDBJ whole genome shotgun (WGS) entry which is preliminary data.</text>
</comment>
<proteinExistence type="predicted"/>
<keyword evidence="1" id="KW-0812">Transmembrane</keyword>
<name>A0A916XGV0_9HYPH</name>
<dbReference type="Proteomes" id="UP000637002">
    <property type="component" value="Unassembled WGS sequence"/>
</dbReference>
<evidence type="ECO:0000313" key="3">
    <source>
        <dbReference type="Proteomes" id="UP000637002"/>
    </source>
</evidence>
<feature type="transmembrane region" description="Helical" evidence="1">
    <location>
        <begin position="20"/>
        <end position="47"/>
    </location>
</feature>
<reference evidence="2" key="1">
    <citation type="journal article" date="2014" name="Int. J. Syst. Evol. Microbiol.">
        <title>Complete genome sequence of Corynebacterium casei LMG S-19264T (=DSM 44701T), isolated from a smear-ripened cheese.</title>
        <authorList>
            <consortium name="US DOE Joint Genome Institute (JGI-PGF)"/>
            <person name="Walter F."/>
            <person name="Albersmeier A."/>
            <person name="Kalinowski J."/>
            <person name="Ruckert C."/>
        </authorList>
    </citation>
    <scope>NUCLEOTIDE SEQUENCE</scope>
    <source>
        <strain evidence="2">CGMCC 1.12919</strain>
    </source>
</reference>
<keyword evidence="3" id="KW-1185">Reference proteome</keyword>